<sequence length="284" mass="30169">MSNNTVPVLVAVVLGALALSPVFIKSFGNDPQVAAIGSRQLASNSSAINAQSSEVAKVGYSLGYMMGQNIKKDAKDLNPADINQGINDGFNGKESTMTREEMIKAVQTYEQNQIQKRLQDNQAKGEAFLAQNAKKAGVKTTASGLQYEVLKEGTGAQPKATDIVAVQYEGKLLDGNVFDSTAQHGGEPAVFPLNQVIPGWTEGLQLMKEGGKYRFYIPSKLAYGEQGAPQGGIEPNSVLIFDVDLLKVNPPADAAQPAAADIQAQLQQQIESMQSASQPAQSAK</sequence>
<evidence type="ECO:0000256" key="5">
    <source>
        <dbReference type="PROSITE-ProRule" id="PRU00277"/>
    </source>
</evidence>
<evidence type="ECO:0000256" key="1">
    <source>
        <dbReference type="ARBA" id="ARBA00000971"/>
    </source>
</evidence>
<dbReference type="GO" id="GO:0003755">
    <property type="term" value="F:peptidyl-prolyl cis-trans isomerase activity"/>
    <property type="evidence" value="ECO:0007669"/>
    <property type="project" value="UniProtKB-UniRule"/>
</dbReference>
<dbReference type="Proteomes" id="UP000229340">
    <property type="component" value="Chromosome"/>
</dbReference>
<protein>
    <recommendedName>
        <fullName evidence="6">Peptidyl-prolyl cis-trans isomerase</fullName>
        <ecNumber evidence="6">5.2.1.8</ecNumber>
    </recommendedName>
</protein>
<evidence type="ECO:0000256" key="2">
    <source>
        <dbReference type="ARBA" id="ARBA00006577"/>
    </source>
</evidence>
<dbReference type="Pfam" id="PF01346">
    <property type="entry name" value="FKBP_N"/>
    <property type="match status" value="1"/>
</dbReference>
<evidence type="ECO:0000259" key="7">
    <source>
        <dbReference type="PROSITE" id="PS50059"/>
    </source>
</evidence>
<dbReference type="InterPro" id="IPR000774">
    <property type="entry name" value="PPIase_FKBP_N"/>
</dbReference>
<reference evidence="9" key="1">
    <citation type="submission" date="2017-11" db="EMBL/GenBank/DDBJ databases">
        <title>Complete genome sequence of Moraxella osloensis NP7 isolated from human skin.</title>
        <authorList>
            <person name="Lee K."/>
            <person name="Lim J.Y."/>
            <person name="Hwang I."/>
        </authorList>
    </citation>
    <scope>NUCLEOTIDE SEQUENCE [LARGE SCALE GENOMIC DNA]</scope>
    <source>
        <strain evidence="9">NP7</strain>
    </source>
</reference>
<dbReference type="AlphaFoldDB" id="A0A2D2LS93"/>
<keyword evidence="4 5" id="KW-0413">Isomerase</keyword>
<feature type="domain" description="PPIase FKBP-type" evidence="7">
    <location>
        <begin position="161"/>
        <end position="249"/>
    </location>
</feature>
<dbReference type="Gene3D" id="3.10.50.40">
    <property type="match status" value="1"/>
</dbReference>
<dbReference type="STRING" id="34062.AXE82_06800"/>
<dbReference type="GO" id="GO:0006457">
    <property type="term" value="P:protein folding"/>
    <property type="evidence" value="ECO:0007669"/>
    <property type="project" value="InterPro"/>
</dbReference>
<dbReference type="InterPro" id="IPR001179">
    <property type="entry name" value="PPIase_FKBP_dom"/>
</dbReference>
<proteinExistence type="inferred from homology"/>
<dbReference type="EMBL" id="CP024443">
    <property type="protein sequence ID" value="ATR77895.1"/>
    <property type="molecule type" value="Genomic_DNA"/>
</dbReference>
<dbReference type="PANTHER" id="PTHR43811:SF57">
    <property type="entry name" value="FKBP-TYPE PEPTIDYL-PROLYL CIS-TRANS ISOMERASE FKPA-RELATED"/>
    <property type="match status" value="1"/>
</dbReference>
<evidence type="ECO:0000256" key="6">
    <source>
        <dbReference type="RuleBase" id="RU003915"/>
    </source>
</evidence>
<evidence type="ECO:0000313" key="8">
    <source>
        <dbReference type="EMBL" id="ATR77895.1"/>
    </source>
</evidence>
<evidence type="ECO:0000313" key="9">
    <source>
        <dbReference type="Proteomes" id="UP000229340"/>
    </source>
</evidence>
<dbReference type="Pfam" id="PF00254">
    <property type="entry name" value="FKBP_C"/>
    <property type="match status" value="1"/>
</dbReference>
<keyword evidence="3 5" id="KW-0697">Rotamase</keyword>
<name>A0A2D2LS93_FAUOS</name>
<organism evidence="8 9">
    <name type="scientific">Faucicola osloensis</name>
    <name type="common">Moraxella osloensis</name>
    <dbReference type="NCBI Taxonomy" id="34062"/>
    <lineage>
        <taxon>Bacteria</taxon>
        <taxon>Pseudomonadati</taxon>
        <taxon>Pseudomonadota</taxon>
        <taxon>Gammaproteobacteria</taxon>
        <taxon>Moraxellales</taxon>
        <taxon>Moraxellaceae</taxon>
        <taxon>Faucicola</taxon>
    </lineage>
</organism>
<evidence type="ECO:0000256" key="4">
    <source>
        <dbReference type="ARBA" id="ARBA00023235"/>
    </source>
</evidence>
<dbReference type="EC" id="5.2.1.8" evidence="6"/>
<dbReference type="PANTHER" id="PTHR43811">
    <property type="entry name" value="FKBP-TYPE PEPTIDYL-PROLYL CIS-TRANS ISOMERASE FKPA"/>
    <property type="match status" value="1"/>
</dbReference>
<dbReference type="RefSeq" id="WP_100269273.1">
    <property type="nucleotide sequence ID" value="NZ_CP024443.1"/>
</dbReference>
<dbReference type="SUPFAM" id="SSF54534">
    <property type="entry name" value="FKBP-like"/>
    <property type="match status" value="1"/>
</dbReference>
<evidence type="ECO:0000256" key="3">
    <source>
        <dbReference type="ARBA" id="ARBA00023110"/>
    </source>
</evidence>
<dbReference type="Gene3D" id="1.10.287.460">
    <property type="entry name" value="Peptidyl-prolyl cis-trans isomerase, FKBP-type, N-terminal domain"/>
    <property type="match status" value="1"/>
</dbReference>
<comment type="catalytic activity">
    <reaction evidence="1 5 6">
        <text>[protein]-peptidylproline (omega=180) = [protein]-peptidylproline (omega=0)</text>
        <dbReference type="Rhea" id="RHEA:16237"/>
        <dbReference type="Rhea" id="RHEA-COMP:10747"/>
        <dbReference type="Rhea" id="RHEA-COMP:10748"/>
        <dbReference type="ChEBI" id="CHEBI:83833"/>
        <dbReference type="ChEBI" id="CHEBI:83834"/>
        <dbReference type="EC" id="5.2.1.8"/>
    </reaction>
</comment>
<dbReference type="PROSITE" id="PS50059">
    <property type="entry name" value="FKBP_PPIASE"/>
    <property type="match status" value="1"/>
</dbReference>
<gene>
    <name evidence="8" type="ORF">NP7_00495</name>
</gene>
<accession>A0A2D2LS93</accession>
<dbReference type="InterPro" id="IPR046357">
    <property type="entry name" value="PPIase_dom_sf"/>
</dbReference>
<dbReference type="InterPro" id="IPR036944">
    <property type="entry name" value="PPIase_FKBP_N_sf"/>
</dbReference>
<comment type="similarity">
    <text evidence="2 6">Belongs to the FKBP-type PPIase family.</text>
</comment>